<dbReference type="GO" id="GO:0006635">
    <property type="term" value="P:fatty acid beta-oxidation"/>
    <property type="evidence" value="ECO:0007669"/>
    <property type="project" value="TreeGrafter"/>
</dbReference>
<keyword evidence="3 10" id="KW-0560">Oxidoreductase</keyword>
<dbReference type="EMBL" id="JAVDQY010000005">
    <property type="protein sequence ID" value="MDR6528628.1"/>
    <property type="molecule type" value="Genomic_DNA"/>
</dbReference>
<dbReference type="InterPro" id="IPR052242">
    <property type="entry name" value="Mito_3-hydroxyacyl-CoA_DH"/>
</dbReference>
<dbReference type="PANTHER" id="PTHR43561">
    <property type="match status" value="1"/>
</dbReference>
<comment type="caution">
    <text evidence="10">The sequence shown here is derived from an EMBL/GenBank/DDBJ whole genome shotgun (WGS) entry which is preliminary data.</text>
</comment>
<proteinExistence type="predicted"/>
<protein>
    <submittedName>
        <fullName evidence="10">3-hydroxybutyryl-CoA dehydrogenase</fullName>
        <ecNumber evidence="10">1.1.1.157</ecNumber>
    </submittedName>
</protein>
<keyword evidence="5" id="KW-0443">Lipid metabolism</keyword>
<evidence type="ECO:0000313" key="10">
    <source>
        <dbReference type="EMBL" id="MDR6528628.1"/>
    </source>
</evidence>
<comment type="pathway">
    <text evidence="1">Lipid metabolism; fatty acid beta-oxidation.</text>
</comment>
<gene>
    <name evidence="10" type="ORF">J2787_004065</name>
</gene>
<dbReference type="InterPro" id="IPR022694">
    <property type="entry name" value="3-OHacyl-CoA_DH"/>
</dbReference>
<reference evidence="10" key="1">
    <citation type="submission" date="2023-07" db="EMBL/GenBank/DDBJ databases">
        <title>Sorghum-associated microbial communities from plants grown in Nebraska, USA.</title>
        <authorList>
            <person name="Schachtman D."/>
        </authorList>
    </citation>
    <scope>NUCLEOTIDE SEQUENCE</scope>
    <source>
        <strain evidence="10">DS2360</strain>
    </source>
</reference>
<comment type="catalytic activity">
    <reaction evidence="6">
        <text>a (3S)-3-hydroxyacyl-CoA + NAD(+) = a 3-oxoacyl-CoA + NADH + H(+)</text>
        <dbReference type="Rhea" id="RHEA:22432"/>
        <dbReference type="ChEBI" id="CHEBI:15378"/>
        <dbReference type="ChEBI" id="CHEBI:57318"/>
        <dbReference type="ChEBI" id="CHEBI:57540"/>
        <dbReference type="ChEBI" id="CHEBI:57945"/>
        <dbReference type="ChEBI" id="CHEBI:90726"/>
        <dbReference type="EC" id="1.1.1.35"/>
    </reaction>
</comment>
<feature type="domain" description="3-hydroxyacyl-CoA dehydrogenase C-terminal" evidence="8">
    <location>
        <begin position="188"/>
        <end position="285"/>
    </location>
</feature>
<dbReference type="SUPFAM" id="SSF48179">
    <property type="entry name" value="6-phosphogluconate dehydrogenase C-terminal domain-like"/>
    <property type="match status" value="1"/>
</dbReference>
<dbReference type="Pfam" id="PF02737">
    <property type="entry name" value="3HCDH_N"/>
    <property type="match status" value="1"/>
</dbReference>
<dbReference type="SUPFAM" id="SSF51735">
    <property type="entry name" value="NAD(P)-binding Rossmann-fold domains"/>
    <property type="match status" value="1"/>
</dbReference>
<dbReference type="Gene3D" id="3.40.50.720">
    <property type="entry name" value="NAD(P)-binding Rossmann-like Domain"/>
    <property type="match status" value="1"/>
</dbReference>
<dbReference type="GO" id="GO:0070403">
    <property type="term" value="F:NAD+ binding"/>
    <property type="evidence" value="ECO:0007669"/>
    <property type="project" value="InterPro"/>
</dbReference>
<accession>A0AAE3YAN7</accession>
<evidence type="ECO:0000256" key="7">
    <source>
        <dbReference type="PIRSR" id="PIRSR000105-1"/>
    </source>
</evidence>
<organism evidence="10 11">
    <name type="scientific">Chryseobacterium rhizosphaerae</name>
    <dbReference type="NCBI Taxonomy" id="395937"/>
    <lineage>
        <taxon>Bacteria</taxon>
        <taxon>Pseudomonadati</taxon>
        <taxon>Bacteroidota</taxon>
        <taxon>Flavobacteriia</taxon>
        <taxon>Flavobacteriales</taxon>
        <taxon>Weeksellaceae</taxon>
        <taxon>Chryseobacterium group</taxon>
        <taxon>Chryseobacterium</taxon>
    </lineage>
</organism>
<evidence type="ECO:0000256" key="6">
    <source>
        <dbReference type="ARBA" id="ARBA00049556"/>
    </source>
</evidence>
<evidence type="ECO:0000256" key="2">
    <source>
        <dbReference type="ARBA" id="ARBA00022832"/>
    </source>
</evidence>
<dbReference type="PANTHER" id="PTHR43561:SF3">
    <property type="entry name" value="HYDROXYACYL-COENZYME A DEHYDROGENASE, MITOCHONDRIAL"/>
    <property type="match status" value="1"/>
</dbReference>
<dbReference type="InterPro" id="IPR036291">
    <property type="entry name" value="NAD(P)-bd_dom_sf"/>
</dbReference>
<dbReference type="InterPro" id="IPR006108">
    <property type="entry name" value="3HC_DH_C"/>
</dbReference>
<dbReference type="Gene3D" id="1.10.1040.10">
    <property type="entry name" value="N-(1-d-carboxylethyl)-l-norvaline Dehydrogenase, domain 2"/>
    <property type="match status" value="1"/>
</dbReference>
<dbReference type="AlphaFoldDB" id="A0AAE3YAN7"/>
<feature type="site" description="Important for catalytic activity" evidence="7">
    <location>
        <position position="141"/>
    </location>
</feature>
<evidence type="ECO:0000259" key="8">
    <source>
        <dbReference type="Pfam" id="PF00725"/>
    </source>
</evidence>
<evidence type="ECO:0000256" key="5">
    <source>
        <dbReference type="ARBA" id="ARBA00023098"/>
    </source>
</evidence>
<dbReference type="EC" id="1.1.1.157" evidence="10"/>
<dbReference type="NCBIfam" id="NF006143">
    <property type="entry name" value="PRK08293.1"/>
    <property type="match status" value="1"/>
</dbReference>
<dbReference type="Proteomes" id="UP001184861">
    <property type="component" value="Unassembled WGS sequence"/>
</dbReference>
<dbReference type="Pfam" id="PF00725">
    <property type="entry name" value="3HCDH"/>
    <property type="match status" value="1"/>
</dbReference>
<dbReference type="InterPro" id="IPR008927">
    <property type="entry name" value="6-PGluconate_DH-like_C_sf"/>
</dbReference>
<evidence type="ECO:0000256" key="3">
    <source>
        <dbReference type="ARBA" id="ARBA00023002"/>
    </source>
</evidence>
<evidence type="ECO:0000313" key="11">
    <source>
        <dbReference type="Proteomes" id="UP001184861"/>
    </source>
</evidence>
<feature type="domain" description="3-hydroxyacyl-CoA dehydrogenase NAD binding" evidence="9">
    <location>
        <begin position="5"/>
        <end position="184"/>
    </location>
</feature>
<evidence type="ECO:0000256" key="4">
    <source>
        <dbReference type="ARBA" id="ARBA00023027"/>
    </source>
</evidence>
<sequence>MNIKNVTVIGTGVLGTQIAYQIAFCGYKVTVYDVTQKNLDNAKVRFKELGEIYKKDIAATNEQVDFAISNISYSLDLAEAVKDADLTSESIPESLDIKKDFYTQLSKVAKPDAIFTTNSSTLLPSKMAGSVEKPERFLALHFANNIWKQNIGEVMGHAGTDPKIFNAVLDFAKSIRMVPIAIHKEQPGYIVNSLQVPFLNAAIDLYAGGVADPETIDKTWMIGLNAVKGPFASIDIIGLTTLYNVTKLRAESGDEKAAIAVQVLKDNFIDKNKLGIATGEGFYKYPNPRYMDPDFLK</sequence>
<evidence type="ECO:0000256" key="1">
    <source>
        <dbReference type="ARBA" id="ARBA00005005"/>
    </source>
</evidence>
<dbReference type="GO" id="GO:0003857">
    <property type="term" value="F:(3S)-3-hydroxyacyl-CoA dehydrogenase (NAD+) activity"/>
    <property type="evidence" value="ECO:0007669"/>
    <property type="project" value="UniProtKB-EC"/>
</dbReference>
<name>A0AAE3YAN7_9FLAO</name>
<dbReference type="InterPro" id="IPR013328">
    <property type="entry name" value="6PGD_dom2"/>
</dbReference>
<keyword evidence="4" id="KW-0520">NAD</keyword>
<dbReference type="GO" id="GO:0008691">
    <property type="term" value="F:3-hydroxybutyryl-CoA dehydrogenase activity"/>
    <property type="evidence" value="ECO:0007669"/>
    <property type="project" value="UniProtKB-EC"/>
</dbReference>
<dbReference type="InterPro" id="IPR006176">
    <property type="entry name" value="3-OHacyl-CoA_DH_NAD-bd"/>
</dbReference>
<keyword evidence="2" id="KW-0276">Fatty acid metabolism</keyword>
<evidence type="ECO:0000259" key="9">
    <source>
        <dbReference type="Pfam" id="PF02737"/>
    </source>
</evidence>
<dbReference type="PIRSF" id="PIRSF000105">
    <property type="entry name" value="HCDH"/>
    <property type="match status" value="1"/>
</dbReference>
<dbReference type="RefSeq" id="WP_202269888.1">
    <property type="nucleotide sequence ID" value="NZ_JAVDQY010000005.1"/>
</dbReference>